<dbReference type="RefSeq" id="WP_111349441.1">
    <property type="nucleotide sequence ID" value="NZ_QHHQ01000005.1"/>
</dbReference>
<comment type="caution">
    <text evidence="4">The sequence shown here is derived from an EMBL/GenBank/DDBJ whole genome shotgun (WGS) entry which is preliminary data.</text>
</comment>
<dbReference type="Gene3D" id="1.10.4100.10">
    <property type="entry name" value="2-methylcitrate dehydratase PrpD"/>
    <property type="match status" value="1"/>
</dbReference>
<organism evidence="4 5">
    <name type="scientific">Acuticoccus sediminis</name>
    <dbReference type="NCBI Taxonomy" id="2184697"/>
    <lineage>
        <taxon>Bacteria</taxon>
        <taxon>Pseudomonadati</taxon>
        <taxon>Pseudomonadota</taxon>
        <taxon>Alphaproteobacteria</taxon>
        <taxon>Hyphomicrobiales</taxon>
        <taxon>Amorphaceae</taxon>
        <taxon>Acuticoccus</taxon>
    </lineage>
</organism>
<dbReference type="Proteomes" id="UP000249590">
    <property type="component" value="Unassembled WGS sequence"/>
</dbReference>
<evidence type="ECO:0000313" key="5">
    <source>
        <dbReference type="Proteomes" id="UP000249590"/>
    </source>
</evidence>
<dbReference type="GO" id="GO:0016829">
    <property type="term" value="F:lyase activity"/>
    <property type="evidence" value="ECO:0007669"/>
    <property type="project" value="InterPro"/>
</dbReference>
<evidence type="ECO:0000259" key="2">
    <source>
        <dbReference type="Pfam" id="PF03972"/>
    </source>
</evidence>
<dbReference type="Pfam" id="PF19305">
    <property type="entry name" value="MmgE_PrpD_C"/>
    <property type="match status" value="1"/>
</dbReference>
<feature type="domain" description="MmgE/PrpD N-terminal" evidence="2">
    <location>
        <begin position="16"/>
        <end position="237"/>
    </location>
</feature>
<feature type="domain" description="MmgE/PrpD C-terminal" evidence="3">
    <location>
        <begin position="259"/>
        <end position="402"/>
    </location>
</feature>
<reference evidence="4 5" key="1">
    <citation type="submission" date="2018-05" db="EMBL/GenBank/DDBJ databases">
        <title>Acuticoccus sediminis sp. nov., isolated from deep-sea sediment of Indian Ocean.</title>
        <authorList>
            <person name="Liu X."/>
            <person name="Lai Q."/>
            <person name="Du Y."/>
            <person name="Sun F."/>
            <person name="Zhang X."/>
            <person name="Wang S."/>
            <person name="Shao Z."/>
        </authorList>
    </citation>
    <scope>NUCLEOTIDE SEQUENCE [LARGE SCALE GENOMIC DNA]</scope>
    <source>
        <strain evidence="4 5">PTG4-2</strain>
    </source>
</reference>
<dbReference type="InterPro" id="IPR045336">
    <property type="entry name" value="MmgE_PrpD_N"/>
</dbReference>
<evidence type="ECO:0000256" key="1">
    <source>
        <dbReference type="ARBA" id="ARBA00006174"/>
    </source>
</evidence>
<dbReference type="InterPro" id="IPR005656">
    <property type="entry name" value="MmgE_PrpD"/>
</dbReference>
<dbReference type="InterPro" id="IPR036148">
    <property type="entry name" value="MmgE/PrpD_sf"/>
</dbReference>
<protein>
    <submittedName>
        <fullName evidence="4">2-methylcitrate dehydratase</fullName>
    </submittedName>
</protein>
<dbReference type="Gene3D" id="3.30.1330.120">
    <property type="entry name" value="2-methylcitrate dehydratase PrpD"/>
    <property type="match status" value="1"/>
</dbReference>
<evidence type="ECO:0000313" key="4">
    <source>
        <dbReference type="EMBL" id="RAH99309.1"/>
    </source>
</evidence>
<gene>
    <name evidence="4" type="ORF">DLJ53_22490</name>
</gene>
<sequence>MALIDDLLDLAERPRAELPGEALAMARLSLVDWVVCGRAALDVPVAATFRAFADTEGGRPTASLFGGDRTSARTAAMVNAVISHALDLDDTHLAHIGHLSVGIYPAVVALGEEAGASAEEVVAAFLVGAEGAVRVGVTLGAAHYDRGFHQTGTAGAFGATIAAGRILGLTRDEMRSAIGLCASRAGGLRSLFGTMAKPYNAGTAASNGVEVARLAKLGLTAGEDGLSGHQGFIPTHTEEVGALPGPDRFLFLDNTYKFHACCHGLHAMIEALGERPAGFGAAEVAGVEVRTNPRWLTVCDIKAPKTGGDVKFSYAWLAGMVLHDIPTGNGRLYTDELAADPVLTAFASRVSVAGDAGLGDGAVAVTLTARDGATVDLAHDVTERPTPEALEARLAVKARTLLGPEGDTLAASLAEAGLSAADIGAILRGDRAERASPRAVA</sequence>
<dbReference type="EMBL" id="QHHQ01000005">
    <property type="protein sequence ID" value="RAH99309.1"/>
    <property type="molecule type" value="Genomic_DNA"/>
</dbReference>
<accession>A0A8B2NSQ5</accession>
<dbReference type="OrthoDB" id="9795089at2"/>
<dbReference type="PANTHER" id="PTHR16943">
    <property type="entry name" value="2-METHYLCITRATE DEHYDRATASE-RELATED"/>
    <property type="match status" value="1"/>
</dbReference>
<dbReference type="SUPFAM" id="SSF103378">
    <property type="entry name" value="2-methylcitrate dehydratase PrpD"/>
    <property type="match status" value="1"/>
</dbReference>
<dbReference type="Pfam" id="PF03972">
    <property type="entry name" value="MmgE_PrpD_N"/>
    <property type="match status" value="1"/>
</dbReference>
<proteinExistence type="inferred from homology"/>
<dbReference type="InterPro" id="IPR042188">
    <property type="entry name" value="MmgE/PrpD_sf_2"/>
</dbReference>
<dbReference type="InterPro" id="IPR042183">
    <property type="entry name" value="MmgE/PrpD_sf_1"/>
</dbReference>
<keyword evidence="5" id="KW-1185">Reference proteome</keyword>
<dbReference type="PANTHER" id="PTHR16943:SF8">
    <property type="entry name" value="2-METHYLCITRATE DEHYDRATASE"/>
    <property type="match status" value="1"/>
</dbReference>
<name>A0A8B2NSQ5_9HYPH</name>
<comment type="similarity">
    <text evidence="1">Belongs to the PrpD family.</text>
</comment>
<dbReference type="AlphaFoldDB" id="A0A8B2NSQ5"/>
<dbReference type="InterPro" id="IPR045337">
    <property type="entry name" value="MmgE_PrpD_C"/>
</dbReference>
<evidence type="ECO:0000259" key="3">
    <source>
        <dbReference type="Pfam" id="PF19305"/>
    </source>
</evidence>